<dbReference type="OrthoDB" id="2014563at2759"/>
<sequence length="335" mass="37101">MKAGIVSTAAALASVSCGSAFAPSRTHQSSPASVTRGTPLSSSAIAAVPKMSNPYKNLPWNTDREEAREIRRLTLENAALFRELGLPEDATYEDVDTVTKQLIALTEDPSLPKNEGLKRKIKIEIARDKIYQIRLNERITGVRDGAGEKAEAADKWDEGGLLALQELGDSVDDIIKPKKKLRIPIISGLIEYSQSIYQPPDDQWKNRQITIWGLSTLFCLLVPTLTEGFFRLNWLPAGGIMGYRGMPGMEDVGSGYNPFRGKRNKKHQVQAIMISLFLWTVGRGLAYTFVSRIPAMATSRSEQWFRFALVQGMLGTACSFLQTYKGDEGNPELMI</sequence>
<dbReference type="AlphaFoldDB" id="K0SMJ5"/>
<comment type="caution">
    <text evidence="1">The sequence shown here is derived from an EMBL/GenBank/DDBJ whole genome shotgun (WGS) entry which is preliminary data.</text>
</comment>
<proteinExistence type="predicted"/>
<accession>K0SMJ5</accession>
<protein>
    <submittedName>
        <fullName evidence="1">Uncharacterized protein</fullName>
    </submittedName>
</protein>
<dbReference type="eggNOG" id="ENOG502T2WP">
    <property type="taxonomic scope" value="Eukaryota"/>
</dbReference>
<dbReference type="OMA" id="AYIASKW"/>
<gene>
    <name evidence="1" type="ORF">THAOC_12922</name>
</gene>
<reference evidence="1 2" key="1">
    <citation type="journal article" date="2012" name="Genome Biol.">
        <title>Genome and low-iron response of an oceanic diatom adapted to chronic iron limitation.</title>
        <authorList>
            <person name="Lommer M."/>
            <person name="Specht M."/>
            <person name="Roy A.S."/>
            <person name="Kraemer L."/>
            <person name="Andreson R."/>
            <person name="Gutowska M.A."/>
            <person name="Wolf J."/>
            <person name="Bergner S.V."/>
            <person name="Schilhabel M.B."/>
            <person name="Klostermeier U.C."/>
            <person name="Beiko R.G."/>
            <person name="Rosenstiel P."/>
            <person name="Hippler M."/>
            <person name="Laroche J."/>
        </authorList>
    </citation>
    <scope>NUCLEOTIDE SEQUENCE [LARGE SCALE GENOMIC DNA]</scope>
    <source>
        <strain evidence="1 2">CCMP1005</strain>
    </source>
</reference>
<evidence type="ECO:0000313" key="2">
    <source>
        <dbReference type="Proteomes" id="UP000266841"/>
    </source>
</evidence>
<dbReference type="EMBL" id="AGNL01015227">
    <property type="protein sequence ID" value="EJK66174.1"/>
    <property type="molecule type" value="Genomic_DNA"/>
</dbReference>
<evidence type="ECO:0000313" key="1">
    <source>
        <dbReference type="EMBL" id="EJK66174.1"/>
    </source>
</evidence>
<name>K0SMJ5_THAOC</name>
<organism evidence="1 2">
    <name type="scientific">Thalassiosira oceanica</name>
    <name type="common">Marine diatom</name>
    <dbReference type="NCBI Taxonomy" id="159749"/>
    <lineage>
        <taxon>Eukaryota</taxon>
        <taxon>Sar</taxon>
        <taxon>Stramenopiles</taxon>
        <taxon>Ochrophyta</taxon>
        <taxon>Bacillariophyta</taxon>
        <taxon>Coscinodiscophyceae</taxon>
        <taxon>Thalassiosirophycidae</taxon>
        <taxon>Thalassiosirales</taxon>
        <taxon>Thalassiosiraceae</taxon>
        <taxon>Thalassiosira</taxon>
    </lineage>
</organism>
<dbReference type="Proteomes" id="UP000266841">
    <property type="component" value="Unassembled WGS sequence"/>
</dbReference>
<keyword evidence="2" id="KW-1185">Reference proteome</keyword>
<dbReference type="PROSITE" id="PS51257">
    <property type="entry name" value="PROKAR_LIPOPROTEIN"/>
    <property type="match status" value="1"/>
</dbReference>